<dbReference type="Gene3D" id="2.120.10.80">
    <property type="entry name" value="Kelch-type beta propeller"/>
    <property type="match status" value="1"/>
</dbReference>
<feature type="compositionally biased region" description="Polar residues" evidence="1">
    <location>
        <begin position="522"/>
        <end position="531"/>
    </location>
</feature>
<evidence type="ECO:0000313" key="5">
    <source>
        <dbReference type="Proteomes" id="UP000184356"/>
    </source>
</evidence>
<name>A0A1L9T0F0_9EURO</name>
<dbReference type="PANTHER" id="PTHR16861">
    <property type="entry name" value="GLYCOPROTEIN 38"/>
    <property type="match status" value="1"/>
</dbReference>
<keyword evidence="2" id="KW-0472">Membrane</keyword>
<dbReference type="OrthoDB" id="10251809at2759"/>
<sequence length="543" mass="59632">MSRLFRLLLTAIGVQVAAGTLQTVTERDVQADLSEGFCRNWVFGANIVDDVLYMNGMDGGSLDTDKNSSNNYFIKLDLSAPVDLQDGSNYKLSLVPTKVPKLRDQALWSNQANSTLFSYGGRSPSGKRPDDGGVWMYNIADGSWEEQKTSVKPVRLIEGAYINVPELQAAYYLGGYETKQTTSSITDDTKSYATGMIQYNTTTMEYTLLEAPFTPVQQGALVYLPSRDKGALVFLGGEVPASKSSVDPEITTNSWDYVQVYDIEAGVWYNQTTTGDVARRTQFCASVMHEPSSESFQIYVISGADYESKEIVKDVYATLAPWYRAAGLSKGRMSHTCQAYGRQILGVGGRQSYVGRSDPKAGCYKTPTFLYDAQSELVRNNFDPALLSYSIPSSTAGDIQNSPTPSVWDNPSLAFLFTDGPNNRPSTKKTQSQSTNKGAIAGGVVGGVAGAAIILGLVWFFLRSRRRKAQKNDTERPETSERKPPILGELSADQVLRELSASQSRVEVGSHGSQLYELDGGRTQQSQSQKQSMDRHSEERPER</sequence>
<feature type="region of interest" description="Disordered" evidence="1">
    <location>
        <begin position="418"/>
        <end position="437"/>
    </location>
</feature>
<evidence type="ECO:0000256" key="2">
    <source>
        <dbReference type="SAM" id="Phobius"/>
    </source>
</evidence>
<reference evidence="5" key="1">
    <citation type="journal article" date="2017" name="Genome Biol.">
        <title>Comparative genomics reveals high biological diversity and specific adaptations in the industrially and medically important fungal genus Aspergillus.</title>
        <authorList>
            <person name="de Vries R.P."/>
            <person name="Riley R."/>
            <person name="Wiebenga A."/>
            <person name="Aguilar-Osorio G."/>
            <person name="Amillis S."/>
            <person name="Uchima C.A."/>
            <person name="Anderluh G."/>
            <person name="Asadollahi M."/>
            <person name="Askin M."/>
            <person name="Barry K."/>
            <person name="Battaglia E."/>
            <person name="Bayram O."/>
            <person name="Benocci T."/>
            <person name="Braus-Stromeyer S.A."/>
            <person name="Caldana C."/>
            <person name="Canovas D."/>
            <person name="Cerqueira G.C."/>
            <person name="Chen F."/>
            <person name="Chen W."/>
            <person name="Choi C."/>
            <person name="Clum A."/>
            <person name="Dos Santos R.A."/>
            <person name="Damasio A.R."/>
            <person name="Diallinas G."/>
            <person name="Emri T."/>
            <person name="Fekete E."/>
            <person name="Flipphi M."/>
            <person name="Freyberg S."/>
            <person name="Gallo A."/>
            <person name="Gournas C."/>
            <person name="Habgood R."/>
            <person name="Hainaut M."/>
            <person name="Harispe M.L."/>
            <person name="Henrissat B."/>
            <person name="Hilden K.S."/>
            <person name="Hope R."/>
            <person name="Hossain A."/>
            <person name="Karabika E."/>
            <person name="Karaffa L."/>
            <person name="Karanyi Z."/>
            <person name="Krasevec N."/>
            <person name="Kuo A."/>
            <person name="Kusch H."/>
            <person name="LaButti K."/>
            <person name="Lagendijk E.L."/>
            <person name="Lapidus A."/>
            <person name="Levasseur A."/>
            <person name="Lindquist E."/>
            <person name="Lipzen A."/>
            <person name="Logrieco A.F."/>
            <person name="MacCabe A."/>
            <person name="Maekelae M.R."/>
            <person name="Malavazi I."/>
            <person name="Melin P."/>
            <person name="Meyer V."/>
            <person name="Mielnichuk N."/>
            <person name="Miskei M."/>
            <person name="Molnar A.P."/>
            <person name="Mule G."/>
            <person name="Ngan C.Y."/>
            <person name="Orejas M."/>
            <person name="Orosz E."/>
            <person name="Ouedraogo J.P."/>
            <person name="Overkamp K.M."/>
            <person name="Park H.-S."/>
            <person name="Perrone G."/>
            <person name="Piumi F."/>
            <person name="Punt P.J."/>
            <person name="Ram A.F."/>
            <person name="Ramon A."/>
            <person name="Rauscher S."/>
            <person name="Record E."/>
            <person name="Riano-Pachon D.M."/>
            <person name="Robert V."/>
            <person name="Roehrig J."/>
            <person name="Ruller R."/>
            <person name="Salamov A."/>
            <person name="Salih N.S."/>
            <person name="Samson R.A."/>
            <person name="Sandor E."/>
            <person name="Sanguinetti M."/>
            <person name="Schuetze T."/>
            <person name="Sepcic K."/>
            <person name="Shelest E."/>
            <person name="Sherlock G."/>
            <person name="Sophianopoulou V."/>
            <person name="Squina F.M."/>
            <person name="Sun H."/>
            <person name="Susca A."/>
            <person name="Todd R.B."/>
            <person name="Tsang A."/>
            <person name="Unkles S.E."/>
            <person name="van de Wiele N."/>
            <person name="van Rossen-Uffink D."/>
            <person name="Oliveira J.V."/>
            <person name="Vesth T.C."/>
            <person name="Visser J."/>
            <person name="Yu J.-H."/>
            <person name="Zhou M."/>
            <person name="Andersen M.R."/>
            <person name="Archer D.B."/>
            <person name="Baker S.E."/>
            <person name="Benoit I."/>
            <person name="Brakhage A.A."/>
            <person name="Braus G.H."/>
            <person name="Fischer R."/>
            <person name="Frisvad J.C."/>
            <person name="Goldman G.H."/>
            <person name="Houbraken J."/>
            <person name="Oakley B."/>
            <person name="Pocsi I."/>
            <person name="Scazzocchio C."/>
            <person name="Seiboth B."/>
            <person name="vanKuyk P.A."/>
            <person name="Wortman J."/>
            <person name="Dyer P.S."/>
            <person name="Grigoriev I.V."/>
        </authorList>
    </citation>
    <scope>NUCLEOTIDE SEQUENCE [LARGE SCALE GENOMIC DNA]</scope>
    <source>
        <strain evidence="5">CBS 593.65</strain>
    </source>
</reference>
<accession>A0A1L9T0F0</accession>
<keyword evidence="3" id="KW-0732">Signal</keyword>
<feature type="region of interest" description="Disordered" evidence="1">
    <location>
        <begin position="468"/>
        <end position="489"/>
    </location>
</feature>
<proteinExistence type="predicted"/>
<feature type="compositionally biased region" description="Basic and acidic residues" evidence="1">
    <location>
        <begin position="532"/>
        <end position="543"/>
    </location>
</feature>
<feature type="chain" id="PRO_5012521703" description="Kelch repeat protein" evidence="3">
    <location>
        <begin position="20"/>
        <end position="543"/>
    </location>
</feature>
<dbReference type="SUPFAM" id="SSF117281">
    <property type="entry name" value="Kelch motif"/>
    <property type="match status" value="1"/>
</dbReference>
<dbReference type="EMBL" id="KV878599">
    <property type="protein sequence ID" value="OJJ52944.1"/>
    <property type="molecule type" value="Genomic_DNA"/>
</dbReference>
<keyword evidence="2" id="KW-1133">Transmembrane helix</keyword>
<dbReference type="RefSeq" id="XP_040696750.1">
    <property type="nucleotide sequence ID" value="XM_040845495.1"/>
</dbReference>
<protein>
    <recommendedName>
        <fullName evidence="6">Kelch repeat protein</fullName>
    </recommendedName>
</protein>
<feature type="compositionally biased region" description="Polar residues" evidence="1">
    <location>
        <begin position="420"/>
        <end position="437"/>
    </location>
</feature>
<organism evidence="4 5">
    <name type="scientific">Aspergillus sydowii CBS 593.65</name>
    <dbReference type="NCBI Taxonomy" id="1036612"/>
    <lineage>
        <taxon>Eukaryota</taxon>
        <taxon>Fungi</taxon>
        <taxon>Dikarya</taxon>
        <taxon>Ascomycota</taxon>
        <taxon>Pezizomycotina</taxon>
        <taxon>Eurotiomycetes</taxon>
        <taxon>Eurotiomycetidae</taxon>
        <taxon>Eurotiales</taxon>
        <taxon>Aspergillaceae</taxon>
        <taxon>Aspergillus</taxon>
        <taxon>Aspergillus subgen. Nidulantes</taxon>
    </lineage>
</organism>
<dbReference type="AlphaFoldDB" id="A0A1L9T0F0"/>
<evidence type="ECO:0000256" key="3">
    <source>
        <dbReference type="SAM" id="SignalP"/>
    </source>
</evidence>
<evidence type="ECO:0008006" key="6">
    <source>
        <dbReference type="Google" id="ProtNLM"/>
    </source>
</evidence>
<feature type="signal peptide" evidence="3">
    <location>
        <begin position="1"/>
        <end position="19"/>
    </location>
</feature>
<gene>
    <name evidence="4" type="ORF">ASPSYDRAFT_37033</name>
</gene>
<dbReference type="InterPro" id="IPR015915">
    <property type="entry name" value="Kelch-typ_b-propeller"/>
</dbReference>
<evidence type="ECO:0000256" key="1">
    <source>
        <dbReference type="SAM" id="MobiDB-lite"/>
    </source>
</evidence>
<keyword evidence="2" id="KW-0812">Transmembrane</keyword>
<keyword evidence="5" id="KW-1185">Reference proteome</keyword>
<dbReference type="PANTHER" id="PTHR16861:SF4">
    <property type="entry name" value="SH3 DOMAIN PROTEIN (AFU_ORTHOLOGUE AFUA_1G13610)"/>
    <property type="match status" value="1"/>
</dbReference>
<dbReference type="GeneID" id="63761568"/>
<evidence type="ECO:0000313" key="4">
    <source>
        <dbReference type="EMBL" id="OJJ52944.1"/>
    </source>
</evidence>
<feature type="compositionally biased region" description="Basic and acidic residues" evidence="1">
    <location>
        <begin position="470"/>
        <end position="484"/>
    </location>
</feature>
<dbReference type="Proteomes" id="UP000184356">
    <property type="component" value="Unassembled WGS sequence"/>
</dbReference>
<dbReference type="VEuPathDB" id="FungiDB:ASPSYDRAFT_37033"/>
<feature type="transmembrane region" description="Helical" evidence="2">
    <location>
        <begin position="439"/>
        <end position="462"/>
    </location>
</feature>
<feature type="region of interest" description="Disordered" evidence="1">
    <location>
        <begin position="501"/>
        <end position="543"/>
    </location>
</feature>